<organism evidence="1 2">
    <name type="scientific">Gemmobacter lanyuensis</name>
    <dbReference type="NCBI Taxonomy" id="1054497"/>
    <lineage>
        <taxon>Bacteria</taxon>
        <taxon>Pseudomonadati</taxon>
        <taxon>Pseudomonadota</taxon>
        <taxon>Alphaproteobacteria</taxon>
        <taxon>Rhodobacterales</taxon>
        <taxon>Paracoccaceae</taxon>
        <taxon>Gemmobacter</taxon>
    </lineage>
</organism>
<evidence type="ECO:0000313" key="2">
    <source>
        <dbReference type="Proteomes" id="UP000628984"/>
    </source>
</evidence>
<reference evidence="1" key="1">
    <citation type="journal article" date="2014" name="Int. J. Syst. Evol. Microbiol.">
        <title>Complete genome sequence of Corynebacterium casei LMG S-19264T (=DSM 44701T), isolated from a smear-ripened cheese.</title>
        <authorList>
            <consortium name="US DOE Joint Genome Institute (JGI-PGF)"/>
            <person name="Walter F."/>
            <person name="Albersmeier A."/>
            <person name="Kalinowski J."/>
            <person name="Ruckert C."/>
        </authorList>
    </citation>
    <scope>NUCLEOTIDE SEQUENCE</scope>
    <source>
        <strain evidence="1">KCTC 23714</strain>
    </source>
</reference>
<name>A0A918J2F9_9RHOB</name>
<protein>
    <submittedName>
        <fullName evidence="1">Uncharacterized protein</fullName>
    </submittedName>
</protein>
<dbReference type="AlphaFoldDB" id="A0A918J2F9"/>
<evidence type="ECO:0000313" key="1">
    <source>
        <dbReference type="EMBL" id="GGW39721.1"/>
    </source>
</evidence>
<dbReference type="EMBL" id="BMYQ01000011">
    <property type="protein sequence ID" value="GGW39721.1"/>
    <property type="molecule type" value="Genomic_DNA"/>
</dbReference>
<proteinExistence type="predicted"/>
<dbReference type="Proteomes" id="UP000628984">
    <property type="component" value="Unassembled WGS sequence"/>
</dbReference>
<dbReference type="RefSeq" id="WP_189634696.1">
    <property type="nucleotide sequence ID" value="NZ_BMYQ01000011.1"/>
</dbReference>
<reference evidence="1" key="2">
    <citation type="submission" date="2020-09" db="EMBL/GenBank/DDBJ databases">
        <authorList>
            <person name="Sun Q."/>
            <person name="Kim S."/>
        </authorList>
    </citation>
    <scope>NUCLEOTIDE SEQUENCE</scope>
    <source>
        <strain evidence="1">KCTC 23714</strain>
    </source>
</reference>
<keyword evidence="2" id="KW-1185">Reference proteome</keyword>
<comment type="caution">
    <text evidence="1">The sequence shown here is derived from an EMBL/GenBank/DDBJ whole genome shotgun (WGS) entry which is preliminary data.</text>
</comment>
<gene>
    <name evidence="1" type="ORF">GCM10011452_30080</name>
</gene>
<sequence>MSEIKLNTGALPPSNEPLRIAVRRLRWFKLAFQRFSEATARDIGCTFEIDEVKLAAAFMRWLDAIEIQRPTDKAERKAFFEFAAALMLRELIADAPLKVLGPTTRAAANSAAAFWPEGYCCTMFCLSVHAAAMQQEFQDQTALDPAIDDLRHWWSFKENIAQDASFSAGFLQLLLGHQPNWMMPDVFRARLHSELVAP</sequence>
<accession>A0A918J2F9</accession>